<dbReference type="Proteomes" id="UP000299367">
    <property type="component" value="Unassembled WGS sequence"/>
</dbReference>
<comment type="caution">
    <text evidence="8">The sequence shown here is derived from an EMBL/GenBank/DDBJ whole genome shotgun (WGS) entry which is preliminary data.</text>
</comment>
<keyword evidence="2 7" id="KW-0602">Photosynthesis</keyword>
<keyword evidence="7" id="KW-0793">Thylakoid</keyword>
<gene>
    <name evidence="7" type="primary">psb30</name>
    <name evidence="7" type="synonym">ycf12</name>
    <name evidence="8" type="ORF">NIES80_14860</name>
</gene>
<dbReference type="EMBL" id="BJCF01000012">
    <property type="protein sequence ID" value="GCL41789.1"/>
    <property type="molecule type" value="Genomic_DNA"/>
</dbReference>
<protein>
    <recommendedName>
        <fullName evidence="7">Photosystem II reaction center protein Psb30</fullName>
    </recommendedName>
    <alternativeName>
        <fullName evidence="7">Photosystem II reaction center protein Ycf12</fullName>
    </alternativeName>
</protein>
<sequence>MKLLNLFKPLNHWEEKMDILANINWEVVLQLTCVGLIVISGPIVIFILAFRNGNL</sequence>
<comment type="subcellular location">
    <subcellularLocation>
        <location evidence="7">Cellular thylakoid membrane</location>
        <topology evidence="7">Single-pass membrane protein</topology>
    </subcellularLocation>
    <subcellularLocation>
        <location evidence="1">Membrane</location>
        <topology evidence="1">Single-pass membrane protein</topology>
    </subcellularLocation>
</comment>
<evidence type="ECO:0000256" key="1">
    <source>
        <dbReference type="ARBA" id="ARBA00004167"/>
    </source>
</evidence>
<keyword evidence="6 7" id="KW-0604">Photosystem II</keyword>
<dbReference type="NCBIfam" id="NF010239">
    <property type="entry name" value="PRK13686.1"/>
    <property type="match status" value="1"/>
</dbReference>
<dbReference type="GO" id="GO:0009523">
    <property type="term" value="C:photosystem II"/>
    <property type="evidence" value="ECO:0007669"/>
    <property type="project" value="UniProtKB-KW"/>
</dbReference>
<evidence type="ECO:0000256" key="7">
    <source>
        <dbReference type="HAMAP-Rule" id="MF_01329"/>
    </source>
</evidence>
<keyword evidence="3 7" id="KW-0812">Transmembrane</keyword>
<dbReference type="Pfam" id="PF05969">
    <property type="entry name" value="PSII_Ycf12"/>
    <property type="match status" value="1"/>
</dbReference>
<evidence type="ECO:0000256" key="2">
    <source>
        <dbReference type="ARBA" id="ARBA00022531"/>
    </source>
</evidence>
<dbReference type="GO" id="GO:0031676">
    <property type="term" value="C:plasma membrane-derived thylakoid membrane"/>
    <property type="evidence" value="ECO:0007669"/>
    <property type="project" value="UniProtKB-SubCell"/>
</dbReference>
<evidence type="ECO:0000256" key="6">
    <source>
        <dbReference type="ARBA" id="ARBA00023276"/>
    </source>
</evidence>
<evidence type="ECO:0000313" key="8">
    <source>
        <dbReference type="EMBL" id="GCL41789.1"/>
    </source>
</evidence>
<feature type="transmembrane region" description="Helical" evidence="7">
    <location>
        <begin position="27"/>
        <end position="50"/>
    </location>
</feature>
<organism evidence="8 9">
    <name type="scientific">Dolichospermum planctonicum</name>
    <dbReference type="NCBI Taxonomy" id="136072"/>
    <lineage>
        <taxon>Bacteria</taxon>
        <taxon>Bacillati</taxon>
        <taxon>Cyanobacteriota</taxon>
        <taxon>Cyanophyceae</taxon>
        <taxon>Nostocales</taxon>
        <taxon>Aphanizomenonaceae</taxon>
        <taxon>Dolichospermum</taxon>
    </lineage>
</organism>
<evidence type="ECO:0000256" key="3">
    <source>
        <dbReference type="ARBA" id="ARBA00022692"/>
    </source>
</evidence>
<proteinExistence type="inferred from homology"/>
<comment type="similarity">
    <text evidence="7">Belongs to the Psb30/Ycf12 family.</text>
</comment>
<keyword evidence="5 7" id="KW-0472">Membrane</keyword>
<evidence type="ECO:0000313" key="9">
    <source>
        <dbReference type="Proteomes" id="UP000299367"/>
    </source>
</evidence>
<evidence type="ECO:0000256" key="4">
    <source>
        <dbReference type="ARBA" id="ARBA00022989"/>
    </source>
</evidence>
<accession>A0A480AAF1</accession>
<dbReference type="AlphaFoldDB" id="A0A480AAF1"/>
<dbReference type="GO" id="GO:0015979">
    <property type="term" value="P:photosynthesis"/>
    <property type="evidence" value="ECO:0007669"/>
    <property type="project" value="UniProtKB-KW"/>
</dbReference>
<evidence type="ECO:0000256" key="5">
    <source>
        <dbReference type="ARBA" id="ARBA00023136"/>
    </source>
</evidence>
<name>A0A480AAF1_9CYAN</name>
<keyword evidence="4 7" id="KW-1133">Transmembrane helix</keyword>
<reference evidence="9" key="1">
    <citation type="submission" date="2019-02" db="EMBL/GenBank/DDBJ databases">
        <title>Draft genome sequence of Dolichospermum planctonicum NIES-80.</title>
        <authorList>
            <person name="Yamaguchi H."/>
            <person name="Suzuki S."/>
            <person name="Kawachi M."/>
        </authorList>
    </citation>
    <scope>NUCLEOTIDE SEQUENCE [LARGE SCALE GENOMIC DNA]</scope>
    <source>
        <strain evidence="9">NIES-80</strain>
    </source>
</reference>
<comment type="subunit">
    <text evidence="7">PSII is composed of 1 copy each of membrane proteins PsbA, PsbB, PsbC, PsbD, PsbE, PsbF, PsbH, PsbI, PsbJ, PsbK, PsbL, PsbM, PsbT, PsbX, PsbY, PsbZ, Psb30/Ycf12, peripheral proteins PsbO, CyanoQ (PsbQ), PsbU, PsbV and a large number of cofactors. It forms dimeric complexes.</text>
</comment>
<dbReference type="HAMAP" id="MF_01329">
    <property type="entry name" value="PSII_Psb30_Ycf12"/>
    <property type="match status" value="1"/>
</dbReference>
<comment type="function">
    <text evidence="7">A core subunit of photosystem II (PSII), probably helps stabilize the reaction center.</text>
</comment>
<dbReference type="InterPro" id="IPR010284">
    <property type="entry name" value="PSII_Ycf12_core-subunit"/>
</dbReference>